<dbReference type="InParanoid" id="G3ATI2"/>
<dbReference type="PROSITE" id="PS50808">
    <property type="entry name" value="ZF_BED"/>
    <property type="match status" value="1"/>
</dbReference>
<evidence type="ECO:0000313" key="6">
    <source>
        <dbReference type="EMBL" id="EGW30945.1"/>
    </source>
</evidence>
<proteinExistence type="predicted"/>
<feature type="domain" description="BED-type" evidence="5">
    <location>
        <begin position="18"/>
        <end position="78"/>
    </location>
</feature>
<evidence type="ECO:0000256" key="1">
    <source>
        <dbReference type="ARBA" id="ARBA00022723"/>
    </source>
</evidence>
<evidence type="ECO:0000256" key="4">
    <source>
        <dbReference type="PROSITE-ProRule" id="PRU00027"/>
    </source>
</evidence>
<accession>G3ATI2</accession>
<dbReference type="STRING" id="619300.G3ATI2"/>
<dbReference type="Pfam" id="PF02892">
    <property type="entry name" value="zf-BED"/>
    <property type="match status" value="1"/>
</dbReference>
<reference evidence="6 7" key="1">
    <citation type="journal article" date="2011" name="Proc. Natl. Acad. Sci. U.S.A.">
        <title>Comparative genomics of xylose-fermenting fungi for enhanced biofuel production.</title>
        <authorList>
            <person name="Wohlbach D.J."/>
            <person name="Kuo A."/>
            <person name="Sato T.K."/>
            <person name="Potts K.M."/>
            <person name="Salamov A.A."/>
            <person name="LaButti K.M."/>
            <person name="Sun H."/>
            <person name="Clum A."/>
            <person name="Pangilinan J.L."/>
            <person name="Lindquist E.A."/>
            <person name="Lucas S."/>
            <person name="Lapidus A."/>
            <person name="Jin M."/>
            <person name="Gunawan C."/>
            <person name="Balan V."/>
            <person name="Dale B.E."/>
            <person name="Jeffries T.W."/>
            <person name="Zinkel R."/>
            <person name="Barry K.W."/>
            <person name="Grigoriev I.V."/>
            <person name="Gasch A.P."/>
        </authorList>
    </citation>
    <scope>NUCLEOTIDE SEQUENCE [LARGE SCALE GENOMIC DNA]</scope>
    <source>
        <strain evidence="7">NRRL Y-27907 / 11-Y1</strain>
    </source>
</reference>
<keyword evidence="7" id="KW-1185">Reference proteome</keyword>
<dbReference type="GeneID" id="18870432"/>
<name>G3ATI2_SPAPN</name>
<evidence type="ECO:0000256" key="2">
    <source>
        <dbReference type="ARBA" id="ARBA00022771"/>
    </source>
</evidence>
<sequence>MPVKRPRQNKPGQKFGAKKKSWVWVWFVQDSTDSNIAACDYCGKIIVRLASDKGSPKKLSEHLKVHKLDRHSINYSRSVPMDGFGVTYNHNGQVMAQVQHQDAIMEPSTKKQKTSDPDLASNPFELGASSRYLCADFDNSPYSTMKFHKHLLKFLTDNKLPISVIKSQSFQQIVYDLRSNSIEDLLELTGLYNSLIEVSGYGPREGNNESENPINALTNVVARASK</sequence>
<keyword evidence="1" id="KW-0479">Metal-binding</keyword>
<organism evidence="7">
    <name type="scientific">Spathaspora passalidarum (strain NRRL Y-27907 / 11-Y1)</name>
    <dbReference type="NCBI Taxonomy" id="619300"/>
    <lineage>
        <taxon>Eukaryota</taxon>
        <taxon>Fungi</taxon>
        <taxon>Dikarya</taxon>
        <taxon>Ascomycota</taxon>
        <taxon>Saccharomycotina</taxon>
        <taxon>Pichiomycetes</taxon>
        <taxon>Debaryomycetaceae</taxon>
        <taxon>Spathaspora</taxon>
    </lineage>
</organism>
<dbReference type="KEGG" id="spaa:SPAPADRAFT_142226"/>
<dbReference type="OrthoDB" id="4095286at2759"/>
<dbReference type="RefSeq" id="XP_007376978.1">
    <property type="nucleotide sequence ID" value="XM_007376916.1"/>
</dbReference>
<dbReference type="GO" id="GO:0008270">
    <property type="term" value="F:zinc ion binding"/>
    <property type="evidence" value="ECO:0007669"/>
    <property type="project" value="UniProtKB-KW"/>
</dbReference>
<gene>
    <name evidence="6" type="ORF">SPAPADRAFT_142226</name>
</gene>
<evidence type="ECO:0000256" key="3">
    <source>
        <dbReference type="ARBA" id="ARBA00022833"/>
    </source>
</evidence>
<dbReference type="EMBL" id="GL996504">
    <property type="protein sequence ID" value="EGW30945.1"/>
    <property type="molecule type" value="Genomic_DNA"/>
</dbReference>
<dbReference type="GO" id="GO:0003677">
    <property type="term" value="F:DNA binding"/>
    <property type="evidence" value="ECO:0007669"/>
    <property type="project" value="InterPro"/>
</dbReference>
<protein>
    <recommendedName>
        <fullName evidence="5">BED-type domain-containing protein</fullName>
    </recommendedName>
</protein>
<dbReference type="InterPro" id="IPR003656">
    <property type="entry name" value="Znf_BED"/>
</dbReference>
<dbReference type="AlphaFoldDB" id="G3ATI2"/>
<dbReference type="HOGENOM" id="CLU_081617_0_0_1"/>
<dbReference type="eggNOG" id="ENOG502SA0F">
    <property type="taxonomic scope" value="Eukaryota"/>
</dbReference>
<evidence type="ECO:0000313" key="7">
    <source>
        <dbReference type="Proteomes" id="UP000000709"/>
    </source>
</evidence>
<dbReference type="Proteomes" id="UP000000709">
    <property type="component" value="Unassembled WGS sequence"/>
</dbReference>
<evidence type="ECO:0000259" key="5">
    <source>
        <dbReference type="PROSITE" id="PS50808"/>
    </source>
</evidence>
<keyword evidence="3" id="KW-0862">Zinc</keyword>
<keyword evidence="2 4" id="KW-0863">Zinc-finger</keyword>